<dbReference type="EMBL" id="CP011393">
    <property type="protein sequence ID" value="ANE40838.1"/>
    <property type="molecule type" value="Genomic_DNA"/>
</dbReference>
<feature type="domain" description="PIN" evidence="1">
    <location>
        <begin position="6"/>
        <end position="129"/>
    </location>
</feature>
<evidence type="ECO:0000259" key="1">
    <source>
        <dbReference type="Pfam" id="PF01850"/>
    </source>
</evidence>
<dbReference type="Gene3D" id="3.40.50.1010">
    <property type="entry name" value="5'-nuclease"/>
    <property type="match status" value="1"/>
</dbReference>
<reference evidence="2 3" key="1">
    <citation type="submission" date="2014-08" db="EMBL/GenBank/DDBJ databases">
        <title>Fervidobacterium pennivorans DYC genome.</title>
        <authorList>
            <person name="Wushke S."/>
        </authorList>
    </citation>
    <scope>NUCLEOTIDE SEQUENCE [LARGE SCALE GENOMIC DNA]</scope>
    <source>
        <strain evidence="2 3">DYC</strain>
    </source>
</reference>
<evidence type="ECO:0000313" key="3">
    <source>
        <dbReference type="Proteomes" id="UP000077096"/>
    </source>
</evidence>
<dbReference type="InterPro" id="IPR029060">
    <property type="entry name" value="PIN-like_dom_sf"/>
</dbReference>
<dbReference type="OrthoDB" id="32974at2"/>
<sequence>MKKYWIDANIILRYLLNDNDELSPKAKHVMDMADKGEIALLVSVITIAEVVWVLESFYEIAKSQIADTLSVFVSSRGIECEERDNVLLALEGYKSRNVDFIDAYLAQHALSSDADGVITFDKKHFARLGVKIFEAAVFLK</sequence>
<dbReference type="InterPro" id="IPR002716">
    <property type="entry name" value="PIN_dom"/>
</dbReference>
<proteinExistence type="predicted"/>
<dbReference type="Pfam" id="PF01850">
    <property type="entry name" value="PIN"/>
    <property type="match status" value="1"/>
</dbReference>
<organism evidence="2 3">
    <name type="scientific">Fervidobacterium pennivorans</name>
    <dbReference type="NCBI Taxonomy" id="93466"/>
    <lineage>
        <taxon>Bacteria</taxon>
        <taxon>Thermotogati</taxon>
        <taxon>Thermotogota</taxon>
        <taxon>Thermotogae</taxon>
        <taxon>Thermotogales</taxon>
        <taxon>Fervidobacteriaceae</taxon>
        <taxon>Fervidobacterium</taxon>
    </lineage>
</organism>
<dbReference type="Proteomes" id="UP000077096">
    <property type="component" value="Chromosome"/>
</dbReference>
<dbReference type="AlphaFoldDB" id="A0A172T1G2"/>
<dbReference type="KEGG" id="fng:JM64_01540"/>
<name>A0A172T1G2_FERPE</name>
<accession>A0A172T1G2</accession>
<dbReference type="PATRIC" id="fig|93466.3.peg.346"/>
<gene>
    <name evidence="2" type="ORF">JM64_01540</name>
</gene>
<protein>
    <submittedName>
        <fullName evidence="2">Nucleotide-binding protein</fullName>
    </submittedName>
</protein>
<dbReference type="SUPFAM" id="SSF88723">
    <property type="entry name" value="PIN domain-like"/>
    <property type="match status" value="1"/>
</dbReference>
<evidence type="ECO:0000313" key="2">
    <source>
        <dbReference type="EMBL" id="ANE40838.1"/>
    </source>
</evidence>
<dbReference type="CDD" id="cd18683">
    <property type="entry name" value="PIN_VapC-like"/>
    <property type="match status" value="1"/>
</dbReference>